<organism evidence="10 11">
    <name type="scientific">Taxus chinensis</name>
    <name type="common">Chinese yew</name>
    <name type="synonym">Taxus wallichiana var. chinensis</name>
    <dbReference type="NCBI Taxonomy" id="29808"/>
    <lineage>
        <taxon>Eukaryota</taxon>
        <taxon>Viridiplantae</taxon>
        <taxon>Streptophyta</taxon>
        <taxon>Embryophyta</taxon>
        <taxon>Tracheophyta</taxon>
        <taxon>Spermatophyta</taxon>
        <taxon>Pinopsida</taxon>
        <taxon>Pinidae</taxon>
        <taxon>Conifers II</taxon>
        <taxon>Cupressales</taxon>
        <taxon>Taxaceae</taxon>
        <taxon>Taxus</taxon>
    </lineage>
</organism>
<evidence type="ECO:0000256" key="7">
    <source>
        <dbReference type="ARBA" id="ARBA00022801"/>
    </source>
</evidence>
<dbReference type="GO" id="GO:0003676">
    <property type="term" value="F:nucleic acid binding"/>
    <property type="evidence" value="ECO:0007669"/>
    <property type="project" value="InterPro"/>
</dbReference>
<dbReference type="InterPro" id="IPR012337">
    <property type="entry name" value="RNaseH-like_sf"/>
</dbReference>
<dbReference type="AlphaFoldDB" id="A0AA38KUL6"/>
<dbReference type="Pfam" id="PF01693">
    <property type="entry name" value="Cauli_VI"/>
    <property type="match status" value="1"/>
</dbReference>
<dbReference type="InterPro" id="IPR002156">
    <property type="entry name" value="RNaseH_domain"/>
</dbReference>
<dbReference type="InterPro" id="IPR037056">
    <property type="entry name" value="RNase_H1_N_sf"/>
</dbReference>
<evidence type="ECO:0000259" key="9">
    <source>
        <dbReference type="PROSITE" id="PS50879"/>
    </source>
</evidence>
<keyword evidence="11" id="KW-1185">Reference proteome</keyword>
<dbReference type="CDD" id="cd09279">
    <property type="entry name" value="RNase_HI_like"/>
    <property type="match status" value="1"/>
</dbReference>
<dbReference type="InterPro" id="IPR009027">
    <property type="entry name" value="Ribosomal_bL9/RNase_H1_N"/>
</dbReference>
<dbReference type="Pfam" id="PF13456">
    <property type="entry name" value="RVT_3"/>
    <property type="match status" value="1"/>
</dbReference>
<keyword evidence="8" id="KW-0460">Magnesium</keyword>
<keyword evidence="7" id="KW-0378">Hydrolase</keyword>
<dbReference type="EC" id="3.1.26.4" evidence="3"/>
<accession>A0AA38KUL6</accession>
<dbReference type="InterPro" id="IPR011320">
    <property type="entry name" value="RNase_H1_N"/>
</dbReference>
<dbReference type="FunFam" id="3.30.420.10:FF:000076">
    <property type="entry name" value="RBR-type E3 ubiquitin transferase"/>
    <property type="match status" value="1"/>
</dbReference>
<feature type="domain" description="RNase H type-1" evidence="9">
    <location>
        <begin position="97"/>
        <end position="228"/>
    </location>
</feature>
<proteinExistence type="inferred from homology"/>
<evidence type="ECO:0000256" key="4">
    <source>
        <dbReference type="ARBA" id="ARBA00022722"/>
    </source>
</evidence>
<dbReference type="OMA" id="PQTACKE"/>
<evidence type="ECO:0000256" key="5">
    <source>
        <dbReference type="ARBA" id="ARBA00022723"/>
    </source>
</evidence>
<comment type="cofactor">
    <cofactor evidence="1">
        <name>Mg(2+)</name>
        <dbReference type="ChEBI" id="CHEBI:18420"/>
    </cofactor>
</comment>
<dbReference type="SUPFAM" id="SSF53098">
    <property type="entry name" value="Ribonuclease H-like"/>
    <property type="match status" value="1"/>
</dbReference>
<evidence type="ECO:0000256" key="2">
    <source>
        <dbReference type="ARBA" id="ARBA00005300"/>
    </source>
</evidence>
<keyword evidence="4" id="KW-0540">Nuclease</keyword>
<comment type="caution">
    <text evidence="10">The sequence shown here is derived from an EMBL/GenBank/DDBJ whole genome shotgun (WGS) entry which is preliminary data.</text>
</comment>
<dbReference type="SUPFAM" id="SSF55658">
    <property type="entry name" value="L9 N-domain-like"/>
    <property type="match status" value="1"/>
</dbReference>
<dbReference type="PANTHER" id="PTHR46387:SF40">
    <property type="entry name" value="POLYNUCLEOTIDYL TRANSFERASE, RIBONUCLEASE H-LIKE SUPERFAMILY PROTEIN"/>
    <property type="match status" value="1"/>
</dbReference>
<evidence type="ECO:0000256" key="8">
    <source>
        <dbReference type="ARBA" id="ARBA00022842"/>
    </source>
</evidence>
<keyword evidence="5" id="KW-0479">Metal-binding</keyword>
<dbReference type="Proteomes" id="UP000824469">
    <property type="component" value="Unassembled WGS sequence"/>
</dbReference>
<dbReference type="PANTHER" id="PTHR46387">
    <property type="entry name" value="POLYNUCLEOTIDYL TRANSFERASE, RIBONUCLEASE H-LIKE SUPERFAMILY PROTEIN"/>
    <property type="match status" value="1"/>
</dbReference>
<evidence type="ECO:0000256" key="1">
    <source>
        <dbReference type="ARBA" id="ARBA00001946"/>
    </source>
</evidence>
<evidence type="ECO:0000256" key="3">
    <source>
        <dbReference type="ARBA" id="ARBA00012180"/>
    </source>
</evidence>
<protein>
    <recommendedName>
        <fullName evidence="3">ribonuclease H</fullName>
        <ecNumber evidence="3">3.1.26.4</ecNumber>
    </recommendedName>
</protein>
<sequence length="230" mass="25613">MGGSKHYAVRRGRCIGIYDNWNDCKRQVDGFTGNQYKSFSTLKEAQDYIAQGTQDPQAVCVKQKDDYTTDRHKSFSSVKAEDSFQRDVHESEAATKKEDLYFLEFDGASKGNPGQAGAGAVLRNPDGSVLCKMKEGVGLATNNVAEYRALICGLKVCLTKGIDCIHVRGDSNLVVMQIQDKWKTKNENIAGLSKEAKELKSKFREFQINHVLREFNSEADALANEAIYLP</sequence>
<dbReference type="InterPro" id="IPR036397">
    <property type="entry name" value="RNaseH_sf"/>
</dbReference>
<dbReference type="GO" id="GO:0046872">
    <property type="term" value="F:metal ion binding"/>
    <property type="evidence" value="ECO:0007669"/>
    <property type="project" value="UniProtKB-KW"/>
</dbReference>
<gene>
    <name evidence="10" type="ORF">KI387_036945</name>
</gene>
<evidence type="ECO:0000313" key="10">
    <source>
        <dbReference type="EMBL" id="KAH9309034.1"/>
    </source>
</evidence>
<name>A0AA38KUL6_TAXCH</name>
<dbReference type="EMBL" id="JAHRHJ020000007">
    <property type="protein sequence ID" value="KAH9309034.1"/>
    <property type="molecule type" value="Genomic_DNA"/>
</dbReference>
<dbReference type="PROSITE" id="PS50879">
    <property type="entry name" value="RNASE_H_1"/>
    <property type="match status" value="1"/>
</dbReference>
<dbReference type="Gene3D" id="3.30.420.10">
    <property type="entry name" value="Ribonuclease H-like superfamily/Ribonuclease H"/>
    <property type="match status" value="1"/>
</dbReference>
<evidence type="ECO:0000256" key="6">
    <source>
        <dbReference type="ARBA" id="ARBA00022759"/>
    </source>
</evidence>
<keyword evidence="6" id="KW-0255">Endonuclease</keyword>
<dbReference type="FunFam" id="3.40.970.10:FF:000001">
    <property type="entry name" value="Ribonuclease H1"/>
    <property type="match status" value="1"/>
</dbReference>
<evidence type="ECO:0000313" key="11">
    <source>
        <dbReference type="Proteomes" id="UP000824469"/>
    </source>
</evidence>
<feature type="non-terminal residue" evidence="10">
    <location>
        <position position="1"/>
    </location>
</feature>
<dbReference type="Gene3D" id="3.40.970.10">
    <property type="entry name" value="Ribonuclease H1, N-terminal domain"/>
    <property type="match status" value="1"/>
</dbReference>
<dbReference type="InterPro" id="IPR017290">
    <property type="entry name" value="RNase_H_bac"/>
</dbReference>
<reference evidence="10 11" key="1">
    <citation type="journal article" date="2021" name="Nat. Plants">
        <title>The Taxus genome provides insights into paclitaxel biosynthesis.</title>
        <authorList>
            <person name="Xiong X."/>
            <person name="Gou J."/>
            <person name="Liao Q."/>
            <person name="Li Y."/>
            <person name="Zhou Q."/>
            <person name="Bi G."/>
            <person name="Li C."/>
            <person name="Du R."/>
            <person name="Wang X."/>
            <person name="Sun T."/>
            <person name="Guo L."/>
            <person name="Liang H."/>
            <person name="Lu P."/>
            <person name="Wu Y."/>
            <person name="Zhang Z."/>
            <person name="Ro D.K."/>
            <person name="Shang Y."/>
            <person name="Huang S."/>
            <person name="Yan J."/>
        </authorList>
    </citation>
    <scope>NUCLEOTIDE SEQUENCE [LARGE SCALE GENOMIC DNA]</scope>
    <source>
        <strain evidence="10">Ta-2019</strain>
    </source>
</reference>
<dbReference type="GO" id="GO:0004523">
    <property type="term" value="F:RNA-DNA hybrid ribonuclease activity"/>
    <property type="evidence" value="ECO:0007669"/>
    <property type="project" value="UniProtKB-EC"/>
</dbReference>
<dbReference type="PIRSF" id="PIRSF037839">
    <property type="entry name" value="Ribonuclease_H"/>
    <property type="match status" value="1"/>
</dbReference>
<comment type="similarity">
    <text evidence="2">Belongs to the RNase H family.</text>
</comment>